<keyword evidence="3" id="KW-1185">Reference proteome</keyword>
<dbReference type="Proteomes" id="UP000665561">
    <property type="component" value="Unassembled WGS sequence"/>
</dbReference>
<proteinExistence type="predicted"/>
<evidence type="ECO:0000313" key="3">
    <source>
        <dbReference type="Proteomes" id="UP000665561"/>
    </source>
</evidence>
<dbReference type="EMBL" id="JAAAMV010000026">
    <property type="protein sequence ID" value="NBD27290.1"/>
    <property type="molecule type" value="Genomic_DNA"/>
</dbReference>
<sequence length="71" mass="7397">MMDTIGVIGTSTLNYDGAAKAAFAIACIAVSWLWYFALALAGRIVGAKDGSGRLQAALNKCSALVMWETVA</sequence>
<evidence type="ECO:0000313" key="2">
    <source>
        <dbReference type="EMBL" id="NBD27290.1"/>
    </source>
</evidence>
<protein>
    <submittedName>
        <fullName evidence="2">Uncharacterized protein</fullName>
    </submittedName>
</protein>
<comment type="caution">
    <text evidence="2">The sequence shown here is derived from an EMBL/GenBank/DDBJ whole genome shotgun (WGS) entry which is preliminary data.</text>
</comment>
<gene>
    <name evidence="2" type="ORF">GT019_25755</name>
</gene>
<organism evidence="2 3">
    <name type="scientific">Paenibacillus glycinis</name>
    <dbReference type="NCBI Taxonomy" id="2697035"/>
    <lineage>
        <taxon>Bacteria</taxon>
        <taxon>Bacillati</taxon>
        <taxon>Bacillota</taxon>
        <taxon>Bacilli</taxon>
        <taxon>Bacillales</taxon>
        <taxon>Paenibacillaceae</taxon>
        <taxon>Paenibacillus</taxon>
    </lineage>
</organism>
<feature type="transmembrane region" description="Helical" evidence="1">
    <location>
        <begin position="21"/>
        <end position="45"/>
    </location>
</feature>
<keyword evidence="1" id="KW-1133">Transmembrane helix</keyword>
<keyword evidence="1" id="KW-0812">Transmembrane</keyword>
<evidence type="ECO:0000256" key="1">
    <source>
        <dbReference type="SAM" id="Phobius"/>
    </source>
</evidence>
<accession>A0ABW9XX65</accession>
<keyword evidence="1" id="KW-0472">Membrane</keyword>
<reference evidence="2 3" key="1">
    <citation type="submission" date="2020-01" db="EMBL/GenBank/DDBJ databases">
        <title>Paenibacillus soybeanensis sp. nov. isolated from the nodules of soybean (Glycine max(L.) Merr).</title>
        <authorList>
            <person name="Wang H."/>
        </authorList>
    </citation>
    <scope>NUCLEOTIDE SEQUENCE [LARGE SCALE GENOMIC DNA]</scope>
    <source>
        <strain evidence="2 3">T1</strain>
    </source>
</reference>
<dbReference type="RefSeq" id="WP_161746311.1">
    <property type="nucleotide sequence ID" value="NZ_JAAAMV010000026.1"/>
</dbReference>
<name>A0ABW9XX65_9BACL</name>